<evidence type="ECO:0000313" key="2">
    <source>
        <dbReference type="Proteomes" id="UP000255509"/>
    </source>
</evidence>
<dbReference type="Proteomes" id="UP000255509">
    <property type="component" value="Unassembled WGS sequence"/>
</dbReference>
<gene>
    <name evidence="1" type="primary">dgoD_4</name>
    <name evidence="1" type="ORF">NCTC8258_00091</name>
</gene>
<keyword evidence="1" id="KW-0456">Lyase</keyword>
<name>A0A379W1I6_SALET</name>
<dbReference type="EMBL" id="UGXS01000004">
    <property type="protein sequence ID" value="SUH12486.1"/>
    <property type="molecule type" value="Genomic_DNA"/>
</dbReference>
<reference evidence="1 2" key="1">
    <citation type="submission" date="2018-06" db="EMBL/GenBank/DDBJ databases">
        <authorList>
            <consortium name="Pathogen Informatics"/>
            <person name="Doyle S."/>
        </authorList>
    </citation>
    <scope>NUCLEOTIDE SEQUENCE [LARGE SCALE GENOMIC DNA]</scope>
    <source>
        <strain evidence="1 2">NCTC8258</strain>
    </source>
</reference>
<sequence>MKNKEDFSMDGGFFKPLTKPGLGVDIDEARVIELSKSAPDWRKSVVAAR</sequence>
<dbReference type="EC" id="4.2.1.6" evidence="1"/>
<organism evidence="1 2">
    <name type="scientific">Salmonella enterica I</name>
    <dbReference type="NCBI Taxonomy" id="59201"/>
    <lineage>
        <taxon>Bacteria</taxon>
        <taxon>Pseudomonadati</taxon>
        <taxon>Pseudomonadota</taxon>
        <taxon>Gammaproteobacteria</taxon>
        <taxon>Enterobacterales</taxon>
        <taxon>Enterobacteriaceae</taxon>
        <taxon>Salmonella</taxon>
    </lineage>
</organism>
<proteinExistence type="predicted"/>
<protein>
    <submittedName>
        <fullName evidence="1">Galactonate dehydratase</fullName>
        <ecNumber evidence="1">4.2.1.6</ecNumber>
    </submittedName>
</protein>
<dbReference type="AlphaFoldDB" id="A0A379W1I6"/>
<evidence type="ECO:0000313" key="1">
    <source>
        <dbReference type="EMBL" id="SUH12486.1"/>
    </source>
</evidence>
<accession>A0A379W1I6</accession>
<dbReference type="GO" id="GO:0008869">
    <property type="term" value="F:galactonate dehydratase activity"/>
    <property type="evidence" value="ECO:0007669"/>
    <property type="project" value="UniProtKB-EC"/>
</dbReference>